<dbReference type="PROSITE" id="PS51186">
    <property type="entry name" value="GNAT"/>
    <property type="match status" value="1"/>
</dbReference>
<evidence type="ECO:0000313" key="2">
    <source>
        <dbReference type="EMBL" id="QJA85560.1"/>
    </source>
</evidence>
<dbReference type="PANTHER" id="PTHR43415:SF3">
    <property type="entry name" value="GNAT-FAMILY ACETYLTRANSFERASE"/>
    <property type="match status" value="1"/>
</dbReference>
<dbReference type="InterPro" id="IPR016181">
    <property type="entry name" value="Acyl_CoA_acyltransferase"/>
</dbReference>
<dbReference type="PANTHER" id="PTHR43415">
    <property type="entry name" value="SPERMIDINE N(1)-ACETYLTRANSFERASE"/>
    <property type="match status" value="1"/>
</dbReference>
<reference evidence="2" key="1">
    <citation type="submission" date="2020-03" db="EMBL/GenBank/DDBJ databases">
        <title>The deep terrestrial virosphere.</title>
        <authorList>
            <person name="Holmfeldt K."/>
            <person name="Nilsson E."/>
            <person name="Simone D."/>
            <person name="Lopez-Fernandez M."/>
            <person name="Wu X."/>
            <person name="de Brujin I."/>
            <person name="Lundin D."/>
            <person name="Andersson A."/>
            <person name="Bertilsson S."/>
            <person name="Dopson M."/>
        </authorList>
    </citation>
    <scope>NUCLEOTIDE SEQUENCE</scope>
    <source>
        <strain evidence="2">MM415B02203</strain>
    </source>
</reference>
<protein>
    <submittedName>
        <fullName evidence="2">Putative acetyltransferase</fullName>
    </submittedName>
</protein>
<evidence type="ECO:0000259" key="1">
    <source>
        <dbReference type="PROSITE" id="PS51186"/>
    </source>
</evidence>
<dbReference type="Pfam" id="PF13302">
    <property type="entry name" value="Acetyltransf_3"/>
    <property type="match status" value="1"/>
</dbReference>
<dbReference type="Gene3D" id="3.40.630.30">
    <property type="match status" value="1"/>
</dbReference>
<dbReference type="GO" id="GO:0016747">
    <property type="term" value="F:acyltransferase activity, transferring groups other than amino-acyl groups"/>
    <property type="evidence" value="ECO:0007669"/>
    <property type="project" value="InterPro"/>
</dbReference>
<dbReference type="InterPro" id="IPR000182">
    <property type="entry name" value="GNAT_dom"/>
</dbReference>
<accession>A0A6M3KUM5</accession>
<dbReference type="SUPFAM" id="SSF55729">
    <property type="entry name" value="Acyl-CoA N-acyltransferases (Nat)"/>
    <property type="match status" value="1"/>
</dbReference>
<organism evidence="2">
    <name type="scientific">viral metagenome</name>
    <dbReference type="NCBI Taxonomy" id="1070528"/>
    <lineage>
        <taxon>unclassified sequences</taxon>
        <taxon>metagenomes</taxon>
        <taxon>organismal metagenomes</taxon>
    </lineage>
</organism>
<dbReference type="EMBL" id="MT142582">
    <property type="protein sequence ID" value="QJA85560.1"/>
    <property type="molecule type" value="Genomic_DNA"/>
</dbReference>
<proteinExistence type="predicted"/>
<sequence length="168" mass="19672">MIDVNLREASGRDLSLMLAWRNHPDVYQGFYTQPRREQPLISWQEHCEWWCDRPTTWRSFIIEDILSSEEGDALGMYTRPVGVLNIGQLEHWSPEIGYYIGNPLDWGKGYATEAVKHAMKFIKELLHRDYCHTTVKVDNIISRKLLENLGFTVLGDAREGEVWYTKKL</sequence>
<name>A0A6M3KUM5_9ZZZZ</name>
<gene>
    <name evidence="2" type="ORF">MM415B02203_0010</name>
</gene>
<dbReference type="AlphaFoldDB" id="A0A6M3KUM5"/>
<feature type="domain" description="N-acetyltransferase" evidence="1">
    <location>
        <begin position="4"/>
        <end position="168"/>
    </location>
</feature>
<keyword evidence="2" id="KW-0808">Transferase</keyword>